<dbReference type="InterPro" id="IPR006176">
    <property type="entry name" value="3-OHacyl-CoA_DH_NAD-bd"/>
</dbReference>
<comment type="pathway">
    <text evidence="1">Lipid metabolism; butanoate metabolism.</text>
</comment>
<gene>
    <name evidence="9" type="primary">hbd</name>
    <name evidence="9" type="ORF">PMF13cell1_01499</name>
</gene>
<feature type="binding site" evidence="6">
    <location>
        <position position="269"/>
    </location>
    <ligand>
        <name>NAD(+)</name>
        <dbReference type="ChEBI" id="CHEBI:57540"/>
    </ligand>
</feature>
<dbReference type="FunFam" id="3.40.50.720:FF:000009">
    <property type="entry name" value="Fatty oxidation complex, alpha subunit"/>
    <property type="match status" value="1"/>
</dbReference>
<dbReference type="InterPro" id="IPR006108">
    <property type="entry name" value="3HC_DH_C"/>
</dbReference>
<evidence type="ECO:0000259" key="7">
    <source>
        <dbReference type="Pfam" id="PF00725"/>
    </source>
</evidence>
<dbReference type="PIRSF" id="PIRSF000105">
    <property type="entry name" value="HCDH"/>
    <property type="match status" value="1"/>
</dbReference>
<feature type="binding site" evidence="6">
    <location>
        <position position="116"/>
    </location>
    <ligand>
        <name>NAD(+)</name>
        <dbReference type="ChEBI" id="CHEBI:57540"/>
    </ligand>
</feature>
<dbReference type="Proteomes" id="UP000289794">
    <property type="component" value="Chromosome"/>
</dbReference>
<feature type="site" description="Important for catalytic activity" evidence="5">
    <location>
        <position position="135"/>
    </location>
</feature>
<feature type="domain" description="3-hydroxyacyl-CoA dehydrogenase C-terminal" evidence="7">
    <location>
        <begin position="181"/>
        <end position="277"/>
    </location>
</feature>
<evidence type="ECO:0000256" key="6">
    <source>
        <dbReference type="PIRSR" id="PIRSR000105-2"/>
    </source>
</evidence>
<feature type="binding site" evidence="6">
    <location>
        <position position="94"/>
    </location>
    <ligand>
        <name>NAD(+)</name>
        <dbReference type="ChEBI" id="CHEBI:57540"/>
    </ligand>
</feature>
<keyword evidence="6" id="KW-0520">NAD</keyword>
<evidence type="ECO:0000256" key="3">
    <source>
        <dbReference type="ARBA" id="ARBA00023002"/>
    </source>
</evidence>
<reference evidence="9 10" key="1">
    <citation type="submission" date="2019-01" db="EMBL/GenBank/DDBJ databases">
        <title>PMF-metabolizing Aryl O-demethylase.</title>
        <authorList>
            <person name="Kim M."/>
        </authorList>
    </citation>
    <scope>NUCLEOTIDE SEQUENCE [LARGE SCALE GENOMIC DNA]</scope>
    <source>
        <strain evidence="9 10">PMF1</strain>
    </source>
</reference>
<dbReference type="GO" id="GO:0008691">
    <property type="term" value="F:3-hydroxybutyryl-CoA dehydrogenase activity"/>
    <property type="evidence" value="ECO:0007669"/>
    <property type="project" value="TreeGrafter"/>
</dbReference>
<dbReference type="Pfam" id="PF00725">
    <property type="entry name" value="3HCDH"/>
    <property type="match status" value="1"/>
</dbReference>
<dbReference type="SUPFAM" id="SSF51735">
    <property type="entry name" value="NAD(P)-binding Rossmann-fold domains"/>
    <property type="match status" value="1"/>
</dbReference>
<keyword evidence="3 9" id="KW-0560">Oxidoreductase</keyword>
<dbReference type="Gene3D" id="1.10.1040.10">
    <property type="entry name" value="N-(1-d-carboxylethyl)-l-norvaline Dehydrogenase, domain 2"/>
    <property type="match status" value="1"/>
</dbReference>
<comment type="similarity">
    <text evidence="2">Belongs to the 3-hydroxyacyl-CoA dehydrogenase family.</text>
</comment>
<dbReference type="EMBL" id="CP035945">
    <property type="protein sequence ID" value="QBE95972.1"/>
    <property type="molecule type" value="Genomic_DNA"/>
</dbReference>
<dbReference type="PANTHER" id="PTHR48075">
    <property type="entry name" value="3-HYDROXYACYL-COA DEHYDROGENASE FAMILY PROTEIN"/>
    <property type="match status" value="1"/>
</dbReference>
<feature type="binding site" evidence="6">
    <location>
        <position position="89"/>
    </location>
    <ligand>
        <name>NAD(+)</name>
        <dbReference type="ChEBI" id="CHEBI:57540"/>
    </ligand>
</feature>
<protein>
    <recommendedName>
        <fullName evidence="4">3-hydroxybutyryl-CoA dehydrogenase</fullName>
    </recommendedName>
</protein>
<feature type="binding site" evidence="6">
    <location>
        <position position="31"/>
    </location>
    <ligand>
        <name>NAD(+)</name>
        <dbReference type="ChEBI" id="CHEBI:57540"/>
    </ligand>
</feature>
<feature type="binding site" evidence="6">
    <location>
        <begin position="7"/>
        <end position="12"/>
    </location>
    <ligand>
        <name>NAD(+)</name>
        <dbReference type="ChEBI" id="CHEBI:57540"/>
    </ligand>
</feature>
<evidence type="ECO:0000256" key="1">
    <source>
        <dbReference type="ARBA" id="ARBA00005086"/>
    </source>
</evidence>
<dbReference type="GO" id="GO:0070403">
    <property type="term" value="F:NAD+ binding"/>
    <property type="evidence" value="ECO:0007669"/>
    <property type="project" value="InterPro"/>
</dbReference>
<dbReference type="InterPro" id="IPR008927">
    <property type="entry name" value="6-PGluconate_DH-like_C_sf"/>
</dbReference>
<dbReference type="Pfam" id="PF02737">
    <property type="entry name" value="3HCDH_N"/>
    <property type="match status" value="1"/>
</dbReference>
<dbReference type="AlphaFoldDB" id="A0A4P6LVY1"/>
<dbReference type="Gene3D" id="3.40.50.720">
    <property type="entry name" value="NAD(P)-binding Rossmann-like Domain"/>
    <property type="match status" value="1"/>
</dbReference>
<sequence length="278" mass="29961">MKVGIIGAGTMGAGIAQAFARTQKYEVLLCDLNRELAEKGRNKIADTLRHREEKGKISSREVCETMKNITPGTIEDCGDCGLVIEAAIEDMGVKKQTFRKLQDICGDSCILATNTSSLSITEIGAGLKKTVVGMHFFNPAPVMKLVEIITGIDTPAETVQILKAIAEDIGKVPVQVKETAGFVVNRILIPMINEGIGLYAEDAANAEDIDTAMRLGANHPMGPLALGDLIGLDVVLAIMEVLQSETGDPKYRPHPYLKKMVRAGRLGRKTGQGFYTYG</sequence>
<feature type="domain" description="3-hydroxyacyl-CoA dehydrogenase NAD binding" evidence="8">
    <location>
        <begin position="2"/>
        <end position="178"/>
    </location>
</feature>
<evidence type="ECO:0000313" key="9">
    <source>
        <dbReference type="EMBL" id="QBE95972.1"/>
    </source>
</evidence>
<dbReference type="RefSeq" id="WP_029471059.1">
    <property type="nucleotide sequence ID" value="NZ_CP035945.1"/>
</dbReference>
<dbReference type="InterPro" id="IPR036291">
    <property type="entry name" value="NAD(P)-bd_dom_sf"/>
</dbReference>
<dbReference type="GO" id="GO:0006635">
    <property type="term" value="P:fatty acid beta-oxidation"/>
    <property type="evidence" value="ECO:0007669"/>
    <property type="project" value="TreeGrafter"/>
</dbReference>
<evidence type="ECO:0000313" key="10">
    <source>
        <dbReference type="Proteomes" id="UP000289794"/>
    </source>
</evidence>
<evidence type="ECO:0000256" key="5">
    <source>
        <dbReference type="PIRSR" id="PIRSR000105-1"/>
    </source>
</evidence>
<organism evidence="9 10">
    <name type="scientific">Blautia producta</name>
    <dbReference type="NCBI Taxonomy" id="33035"/>
    <lineage>
        <taxon>Bacteria</taxon>
        <taxon>Bacillati</taxon>
        <taxon>Bacillota</taxon>
        <taxon>Clostridia</taxon>
        <taxon>Lachnospirales</taxon>
        <taxon>Lachnospiraceae</taxon>
        <taxon>Blautia</taxon>
    </lineage>
</organism>
<evidence type="ECO:0000256" key="2">
    <source>
        <dbReference type="ARBA" id="ARBA00009463"/>
    </source>
</evidence>
<feature type="binding site" evidence="6">
    <location>
        <position position="138"/>
    </location>
    <ligand>
        <name>NAD(+)</name>
        <dbReference type="ChEBI" id="CHEBI:57540"/>
    </ligand>
</feature>
<dbReference type="KEGG" id="bpro:PMF13cell1_01499"/>
<dbReference type="SUPFAM" id="SSF48179">
    <property type="entry name" value="6-phosphogluconate dehydrogenase C-terminal domain-like"/>
    <property type="match status" value="1"/>
</dbReference>
<dbReference type="InterPro" id="IPR013328">
    <property type="entry name" value="6PGD_dom2"/>
</dbReference>
<evidence type="ECO:0000259" key="8">
    <source>
        <dbReference type="Pfam" id="PF02737"/>
    </source>
</evidence>
<proteinExistence type="inferred from homology"/>
<evidence type="ECO:0000256" key="4">
    <source>
        <dbReference type="ARBA" id="ARBA00067747"/>
    </source>
</evidence>
<dbReference type="PANTHER" id="PTHR48075:SF5">
    <property type="entry name" value="3-HYDROXYBUTYRYL-COA DEHYDROGENASE"/>
    <property type="match status" value="1"/>
</dbReference>
<dbReference type="InterPro" id="IPR022694">
    <property type="entry name" value="3-OHacyl-CoA_DH"/>
</dbReference>
<name>A0A4P6LVY1_9FIRM</name>
<accession>A0A4P6LVY1</accession>